<evidence type="ECO:0000256" key="11">
    <source>
        <dbReference type="ARBA" id="ARBA00023136"/>
    </source>
</evidence>
<evidence type="ECO:0000256" key="8">
    <source>
        <dbReference type="ARBA" id="ARBA00023002"/>
    </source>
</evidence>
<gene>
    <name evidence="14" type="ORF">Csa_3G845470</name>
</gene>
<dbReference type="PRINTS" id="PR00463">
    <property type="entry name" value="EP450I"/>
</dbReference>
<dbReference type="GO" id="GO:0016020">
    <property type="term" value="C:membrane"/>
    <property type="evidence" value="ECO:0007669"/>
    <property type="project" value="UniProtKB-SubCell"/>
</dbReference>
<reference evidence="14 15" key="1">
    <citation type="journal article" date="2009" name="Nat. Genet.">
        <title>The genome of the cucumber, Cucumis sativus L.</title>
        <authorList>
            <person name="Huang S."/>
            <person name="Li R."/>
            <person name="Zhang Z."/>
            <person name="Li L."/>
            <person name="Gu X."/>
            <person name="Fan W."/>
            <person name="Lucas W.J."/>
            <person name="Wang X."/>
            <person name="Xie B."/>
            <person name="Ni P."/>
            <person name="Ren Y."/>
            <person name="Zhu H."/>
            <person name="Li J."/>
            <person name="Lin K."/>
            <person name="Jin W."/>
            <person name="Fei Z."/>
            <person name="Li G."/>
            <person name="Staub J."/>
            <person name="Kilian A."/>
            <person name="van der Vossen E.A."/>
            <person name="Wu Y."/>
            <person name="Guo J."/>
            <person name="He J."/>
            <person name="Jia Z."/>
            <person name="Ren Y."/>
            <person name="Tian G."/>
            <person name="Lu Y."/>
            <person name="Ruan J."/>
            <person name="Qian W."/>
            <person name="Wang M."/>
            <person name="Huang Q."/>
            <person name="Li B."/>
            <person name="Xuan Z."/>
            <person name="Cao J."/>
            <person name="Asan"/>
            <person name="Wu Z."/>
            <person name="Zhang J."/>
            <person name="Cai Q."/>
            <person name="Bai Y."/>
            <person name="Zhao B."/>
            <person name="Han Y."/>
            <person name="Li Y."/>
            <person name="Li X."/>
            <person name="Wang S."/>
            <person name="Shi Q."/>
            <person name="Liu S."/>
            <person name="Cho W.K."/>
            <person name="Kim J.Y."/>
            <person name="Xu Y."/>
            <person name="Heller-Uszynska K."/>
            <person name="Miao H."/>
            <person name="Cheng Z."/>
            <person name="Zhang S."/>
            <person name="Wu J."/>
            <person name="Yang Y."/>
            <person name="Kang H."/>
            <person name="Li M."/>
            <person name="Liang H."/>
            <person name="Ren X."/>
            <person name="Shi Z."/>
            <person name="Wen M."/>
            <person name="Jian M."/>
            <person name="Yang H."/>
            <person name="Zhang G."/>
            <person name="Yang Z."/>
            <person name="Chen R."/>
            <person name="Liu S."/>
            <person name="Li J."/>
            <person name="Ma L."/>
            <person name="Liu H."/>
            <person name="Zhou Y."/>
            <person name="Zhao J."/>
            <person name="Fang X."/>
            <person name="Li G."/>
            <person name="Fang L."/>
            <person name="Li Y."/>
            <person name="Liu D."/>
            <person name="Zheng H."/>
            <person name="Zhang Y."/>
            <person name="Qin N."/>
            <person name="Li Z."/>
            <person name="Yang G."/>
            <person name="Yang S."/>
            <person name="Bolund L."/>
            <person name="Kristiansen K."/>
            <person name="Zheng H."/>
            <person name="Li S."/>
            <person name="Zhang X."/>
            <person name="Yang H."/>
            <person name="Wang J."/>
            <person name="Sun R."/>
            <person name="Zhang B."/>
            <person name="Jiang S."/>
            <person name="Wang J."/>
            <person name="Du Y."/>
            <person name="Li S."/>
        </authorList>
    </citation>
    <scope>NUCLEOTIDE SEQUENCE [LARGE SCALE GENOMIC DNA]</scope>
    <source>
        <strain evidence="15">cv. 9930</strain>
    </source>
</reference>
<dbReference type="FunFam" id="1.10.630.10:FF:000020">
    <property type="entry name" value="Cytochrome P450 family protein"/>
    <property type="match status" value="1"/>
</dbReference>
<proteinExistence type="inferred from homology"/>
<keyword evidence="11" id="KW-0472">Membrane</keyword>
<dbReference type="InterPro" id="IPR002401">
    <property type="entry name" value="Cyt_P450_E_grp-I"/>
</dbReference>
<evidence type="ECO:0000256" key="9">
    <source>
        <dbReference type="ARBA" id="ARBA00023004"/>
    </source>
</evidence>
<reference evidence="14 15" key="2">
    <citation type="journal article" date="2009" name="PLoS ONE">
        <title>An integrated genetic and cytogenetic map of the cucumber genome.</title>
        <authorList>
            <person name="Ren Y."/>
            <person name="Zhang Z."/>
            <person name="Liu J."/>
            <person name="Staub J.E."/>
            <person name="Han Y."/>
            <person name="Cheng Z."/>
            <person name="Li X."/>
            <person name="Lu J."/>
            <person name="Miao H."/>
            <person name="Kang H."/>
            <person name="Xie B."/>
            <person name="Gu X."/>
            <person name="Wang X."/>
            <person name="Du Y."/>
            <person name="Jin W."/>
            <person name="Huang S."/>
        </authorList>
    </citation>
    <scope>NUCLEOTIDE SEQUENCE [LARGE SCALE GENOMIC DNA]</scope>
    <source>
        <strain evidence="15">cv. 9930</strain>
    </source>
</reference>
<evidence type="ECO:0000256" key="7">
    <source>
        <dbReference type="ARBA" id="ARBA00022989"/>
    </source>
</evidence>
<evidence type="ECO:0000313" key="14">
    <source>
        <dbReference type="EMBL" id="KGN59780.1"/>
    </source>
</evidence>
<keyword evidence="5" id="KW-0812">Transmembrane</keyword>
<evidence type="ECO:0000256" key="13">
    <source>
        <dbReference type="RuleBase" id="RU000461"/>
    </source>
</evidence>
<evidence type="ECO:0000256" key="6">
    <source>
        <dbReference type="ARBA" id="ARBA00022723"/>
    </source>
</evidence>
<dbReference type="Gene3D" id="1.10.630.10">
    <property type="entry name" value="Cytochrome P450"/>
    <property type="match status" value="1"/>
</dbReference>
<evidence type="ECO:0000256" key="12">
    <source>
        <dbReference type="PIRSR" id="PIRSR602401-1"/>
    </source>
</evidence>
<dbReference type="GO" id="GO:0016705">
    <property type="term" value="F:oxidoreductase activity, acting on paired donors, with incorporation or reduction of molecular oxygen"/>
    <property type="evidence" value="ECO:0007669"/>
    <property type="project" value="InterPro"/>
</dbReference>
<dbReference type="OMA" id="KWASHND"/>
<keyword evidence="6 12" id="KW-0479">Metal-binding</keyword>
<dbReference type="AlphaFoldDB" id="A0A0A0LCN3"/>
<name>A0A0A0LCN3_CUCSA</name>
<dbReference type="KEGG" id="csv:101209116"/>
<dbReference type="GO" id="GO:0016132">
    <property type="term" value="P:brassinosteroid biosynthetic process"/>
    <property type="evidence" value="ECO:0000318"/>
    <property type="project" value="GO_Central"/>
</dbReference>
<dbReference type="GO" id="GO:0004497">
    <property type="term" value="F:monooxygenase activity"/>
    <property type="evidence" value="ECO:0000318"/>
    <property type="project" value="GO_Central"/>
</dbReference>
<feature type="binding site" description="axial binding residue" evidence="12">
    <location>
        <position position="420"/>
    </location>
    <ligand>
        <name>heme</name>
        <dbReference type="ChEBI" id="CHEBI:30413"/>
    </ligand>
    <ligandPart>
        <name>Fe</name>
        <dbReference type="ChEBI" id="CHEBI:18248"/>
    </ligandPart>
</feature>
<keyword evidence="9 12" id="KW-0408">Iron</keyword>
<comment type="cofactor">
    <cofactor evidence="1 12">
        <name>heme</name>
        <dbReference type="ChEBI" id="CHEBI:30413"/>
    </cofactor>
</comment>
<evidence type="ECO:0000256" key="4">
    <source>
        <dbReference type="ARBA" id="ARBA00022617"/>
    </source>
</evidence>
<dbReference type="SUPFAM" id="SSF48264">
    <property type="entry name" value="Cytochrome P450"/>
    <property type="match status" value="1"/>
</dbReference>
<accession>A0A0A0LCN3</accession>
<reference evidence="14 15" key="3">
    <citation type="journal article" date="2010" name="BMC Genomics">
        <title>Transcriptome sequencing and comparative analysis of cucumber flowers with different sex types.</title>
        <authorList>
            <person name="Guo S."/>
            <person name="Zheng Y."/>
            <person name="Joung J.G."/>
            <person name="Liu S."/>
            <person name="Zhang Z."/>
            <person name="Crasta O.R."/>
            <person name="Sobral B.W."/>
            <person name="Xu Y."/>
            <person name="Huang S."/>
            <person name="Fei Z."/>
        </authorList>
    </citation>
    <scope>NUCLEOTIDE SEQUENCE [LARGE SCALE GENOMIC DNA]</scope>
    <source>
        <strain evidence="15">cv. 9930</strain>
    </source>
</reference>
<evidence type="ECO:0000256" key="10">
    <source>
        <dbReference type="ARBA" id="ARBA00023033"/>
    </source>
</evidence>
<evidence type="ECO:0000256" key="3">
    <source>
        <dbReference type="ARBA" id="ARBA00010617"/>
    </source>
</evidence>
<sequence>MWFIIGAILSFSVTIWVYALKNPKYNGKLPKGSMGFPFVGESTQFFAPNPSFDLSPFIKHRILKYGPIFKTRLVGKPLIISADAELNHIIFQKEEELFECWYPETFRKIFGVKSVGSLHGFMHKYLKNMITNVFGIESLKNMISEVEVTSTTRLKKWASHNDIVELKDEIANMIFDLSAKRLISYDPEKCGENMRENFVAFIQGLISFPIDIPGTSYHKCLQGRKRVMRMLENILKERQQNPREQQVDYFDFVIQELKKDGTPLTQQVALDLIFLLLFASHETTSIALTLAIKFLTDHPHVLNQLTAEHEGILKKRKNKSDKISWNEYKSMTFTFKFMNETLRLANIAPGIFRRALRDVEFKGYTIPEGWAVMVCPPAIHLDPKAFADPLAFNPWRWDEEQRCDGASKNFMAFGGGIRFCIGADFAKLQMAVFLHHLVTNYKLKPIKGGNIVRTPGVQFPDGFHVQILNKD</sequence>
<dbReference type="InterPro" id="IPR017972">
    <property type="entry name" value="Cyt_P450_CS"/>
</dbReference>
<evidence type="ECO:0008006" key="16">
    <source>
        <dbReference type="Google" id="ProtNLM"/>
    </source>
</evidence>
<dbReference type="GO" id="GO:0010268">
    <property type="term" value="P:brassinosteroid homeostasis"/>
    <property type="evidence" value="ECO:0000318"/>
    <property type="project" value="GO_Central"/>
</dbReference>
<keyword evidence="8 13" id="KW-0560">Oxidoreductase</keyword>
<dbReference type="PRINTS" id="PR00385">
    <property type="entry name" value="P450"/>
</dbReference>
<dbReference type="GO" id="GO:0020037">
    <property type="term" value="F:heme binding"/>
    <property type="evidence" value="ECO:0007669"/>
    <property type="project" value="InterPro"/>
</dbReference>
<protein>
    <recommendedName>
        <fullName evidence="16">Cytochrome P450</fullName>
    </recommendedName>
</protein>
<reference evidence="14 15" key="4">
    <citation type="journal article" date="2011" name="BMC Genomics">
        <title>RNA-Seq improves annotation of protein-coding genes in the cucumber genome.</title>
        <authorList>
            <person name="Li Z."/>
            <person name="Zhang Z."/>
            <person name="Yan P."/>
            <person name="Huang S."/>
            <person name="Fei Z."/>
            <person name="Lin K."/>
        </authorList>
    </citation>
    <scope>NUCLEOTIDE SEQUENCE [LARGE SCALE GENOMIC DNA]</scope>
    <source>
        <strain evidence="15">cv. 9930</strain>
    </source>
</reference>
<keyword evidence="4 12" id="KW-0349">Heme</keyword>
<comment type="similarity">
    <text evidence="3 13">Belongs to the cytochrome P450 family.</text>
</comment>
<dbReference type="CDD" id="cd11043">
    <property type="entry name" value="CYP90-like"/>
    <property type="match status" value="1"/>
</dbReference>
<dbReference type="GO" id="GO:0005506">
    <property type="term" value="F:iron ion binding"/>
    <property type="evidence" value="ECO:0007669"/>
    <property type="project" value="InterPro"/>
</dbReference>
<keyword evidence="7" id="KW-1133">Transmembrane helix</keyword>
<dbReference type="PANTHER" id="PTHR24286">
    <property type="entry name" value="CYTOCHROME P450 26"/>
    <property type="match status" value="1"/>
</dbReference>
<dbReference type="PROSITE" id="PS00086">
    <property type="entry name" value="CYTOCHROME_P450"/>
    <property type="match status" value="1"/>
</dbReference>
<dbReference type="InterPro" id="IPR001128">
    <property type="entry name" value="Cyt_P450"/>
</dbReference>
<organism evidence="14 15">
    <name type="scientific">Cucumis sativus</name>
    <name type="common">Cucumber</name>
    <dbReference type="NCBI Taxonomy" id="3659"/>
    <lineage>
        <taxon>Eukaryota</taxon>
        <taxon>Viridiplantae</taxon>
        <taxon>Streptophyta</taxon>
        <taxon>Embryophyta</taxon>
        <taxon>Tracheophyta</taxon>
        <taxon>Spermatophyta</taxon>
        <taxon>Magnoliopsida</taxon>
        <taxon>eudicotyledons</taxon>
        <taxon>Gunneridae</taxon>
        <taxon>Pentapetalae</taxon>
        <taxon>rosids</taxon>
        <taxon>fabids</taxon>
        <taxon>Cucurbitales</taxon>
        <taxon>Cucurbitaceae</taxon>
        <taxon>Benincaseae</taxon>
        <taxon>Cucumis</taxon>
    </lineage>
</organism>
<keyword evidence="10 13" id="KW-0503">Monooxygenase</keyword>
<dbReference type="Pfam" id="PF00067">
    <property type="entry name" value="p450"/>
    <property type="match status" value="1"/>
</dbReference>
<dbReference type="Proteomes" id="UP000029981">
    <property type="component" value="Chromosome 3"/>
</dbReference>
<dbReference type="Gramene" id="KGN59780">
    <property type="protein sequence ID" value="KGN59780"/>
    <property type="gene ID" value="Csa_3G845470"/>
</dbReference>
<comment type="subcellular location">
    <subcellularLocation>
        <location evidence="2">Membrane</location>
        <topology evidence="2">Single-pass membrane protein</topology>
    </subcellularLocation>
</comment>
<dbReference type="eggNOG" id="KOG0157">
    <property type="taxonomic scope" value="Eukaryota"/>
</dbReference>
<dbReference type="InterPro" id="IPR036396">
    <property type="entry name" value="Cyt_P450_sf"/>
</dbReference>
<dbReference type="PANTHER" id="PTHR24286:SF11">
    <property type="entry name" value="CYTOCHROME P450, FAMILY 87, SUBFAMILY A, POLYPEPTIDE 2"/>
    <property type="match status" value="1"/>
</dbReference>
<dbReference type="OrthoDB" id="1372046at2759"/>
<evidence type="ECO:0000256" key="2">
    <source>
        <dbReference type="ARBA" id="ARBA00004167"/>
    </source>
</evidence>
<dbReference type="STRING" id="3659.A0A0A0LCN3"/>
<evidence type="ECO:0000256" key="1">
    <source>
        <dbReference type="ARBA" id="ARBA00001971"/>
    </source>
</evidence>
<dbReference type="EMBL" id="CM002924">
    <property type="protein sequence ID" value="KGN59780.1"/>
    <property type="molecule type" value="Genomic_DNA"/>
</dbReference>
<keyword evidence="15" id="KW-1185">Reference proteome</keyword>
<evidence type="ECO:0000256" key="5">
    <source>
        <dbReference type="ARBA" id="ARBA00022692"/>
    </source>
</evidence>
<evidence type="ECO:0000313" key="15">
    <source>
        <dbReference type="Proteomes" id="UP000029981"/>
    </source>
</evidence>